<protein>
    <submittedName>
        <fullName evidence="1">Uncharacterized protein</fullName>
    </submittedName>
</protein>
<dbReference type="Proteomes" id="UP000790709">
    <property type="component" value="Unassembled WGS sequence"/>
</dbReference>
<feature type="non-terminal residue" evidence="1">
    <location>
        <position position="602"/>
    </location>
</feature>
<gene>
    <name evidence="1" type="ORF">BV22DRAFT_1092724</name>
</gene>
<organism evidence="1 2">
    <name type="scientific">Leucogyrophana mollusca</name>
    <dbReference type="NCBI Taxonomy" id="85980"/>
    <lineage>
        <taxon>Eukaryota</taxon>
        <taxon>Fungi</taxon>
        <taxon>Dikarya</taxon>
        <taxon>Basidiomycota</taxon>
        <taxon>Agaricomycotina</taxon>
        <taxon>Agaricomycetes</taxon>
        <taxon>Agaricomycetidae</taxon>
        <taxon>Boletales</taxon>
        <taxon>Boletales incertae sedis</taxon>
        <taxon>Leucogyrophana</taxon>
    </lineage>
</organism>
<accession>A0ACB8BFJ4</accession>
<keyword evidence="2" id="KW-1185">Reference proteome</keyword>
<evidence type="ECO:0000313" key="2">
    <source>
        <dbReference type="Proteomes" id="UP000790709"/>
    </source>
</evidence>
<reference evidence="1" key="1">
    <citation type="journal article" date="2021" name="New Phytol.">
        <title>Evolutionary innovations through gain and loss of genes in the ectomycorrhizal Boletales.</title>
        <authorList>
            <person name="Wu G."/>
            <person name="Miyauchi S."/>
            <person name="Morin E."/>
            <person name="Kuo A."/>
            <person name="Drula E."/>
            <person name="Varga T."/>
            <person name="Kohler A."/>
            <person name="Feng B."/>
            <person name="Cao Y."/>
            <person name="Lipzen A."/>
            <person name="Daum C."/>
            <person name="Hundley H."/>
            <person name="Pangilinan J."/>
            <person name="Johnson J."/>
            <person name="Barry K."/>
            <person name="LaButti K."/>
            <person name="Ng V."/>
            <person name="Ahrendt S."/>
            <person name="Min B."/>
            <person name="Choi I.G."/>
            <person name="Park H."/>
            <person name="Plett J.M."/>
            <person name="Magnuson J."/>
            <person name="Spatafora J.W."/>
            <person name="Nagy L.G."/>
            <person name="Henrissat B."/>
            <person name="Grigoriev I.V."/>
            <person name="Yang Z.L."/>
            <person name="Xu J."/>
            <person name="Martin F.M."/>
        </authorList>
    </citation>
    <scope>NUCLEOTIDE SEQUENCE</scope>
    <source>
        <strain evidence="1">KUC20120723A-06</strain>
    </source>
</reference>
<sequence>MYTPSSRHARTLSPPLSTAGSSTTLNAQPKLNVVTRLAIEGRAKQGQDGAAIKIYLKLSIPMDSVAPGSTLPLFPEENLKILSAQVHPLDPASVPYNFSSTAHPLLNAAARALNLPARSHRSYLSVFGLARTPVETALEDRYTGHILVSGYNVSYVLPREFPPRFAPDTNGTGTAAKPRRGSLGGERNNMHFMAAIDLWVPLLSRPPRSPYLLSLPIPRCLSNTINLRIFPPSPPARRYSTSSSFASLSSAGGDDDPPAWELTSDPHVTRTAAPRARAGSYADMADDESSDSAGDACALQGTFPSAARVRVRWAAPVRGVSEGRGGRQRVGVREVKGEMTCLVLGRGCAPAPAIPHQSQTQATPPREGVLMRVEYRGTCRGVWFPGVATMLGLDVGLEAEGCDVFWAEDVDADGNAIANANINANANGNANAYISANGNANASGKAKAGWSVSGGPGFMGSDADAPVPPPVQSSALELELAFPQVDVSPMQSTMPSPFPSPSPSPSPMQSTAPSPLHSTTPSPTSAFLAPAMASRTNSTSSTSSLPTTAASSTASLLRAPLPGAHPPEYSFEACPGMGQALTPASTLSSIGSSVLSSDGGGG</sequence>
<name>A0ACB8BFJ4_9AGAM</name>
<dbReference type="EMBL" id="MU266449">
    <property type="protein sequence ID" value="KAH7923567.1"/>
    <property type="molecule type" value="Genomic_DNA"/>
</dbReference>
<proteinExistence type="predicted"/>
<evidence type="ECO:0000313" key="1">
    <source>
        <dbReference type="EMBL" id="KAH7923567.1"/>
    </source>
</evidence>
<comment type="caution">
    <text evidence="1">The sequence shown here is derived from an EMBL/GenBank/DDBJ whole genome shotgun (WGS) entry which is preliminary data.</text>
</comment>